<reference evidence="1" key="1">
    <citation type="submission" date="2024-07" db="EMBL/GenBank/DDBJ databases">
        <title>Metagenome and Metagenome-Assembled Genomes of Archaea from a hot spring from the geothermal field of Los Azufres, Mexico.</title>
        <authorList>
            <person name="Marin-Paredes R."/>
            <person name="Martinez-Romero E."/>
            <person name="Servin-Garciduenas L.E."/>
        </authorList>
    </citation>
    <scope>NUCLEOTIDE SEQUENCE</scope>
</reference>
<sequence>MAQNGAADKLYLFALKDRRLALRLAGDARSLLYIYFDEPPAEARQGWVLVKRSRGLQGLIEAVRFGLSFAPELVGYEASIVEAEAAEELALLAGLSPSLGRLYVLYKGDVEAAAKEAGLSYNVETLEGSSLYKLVINIYQKL</sequence>
<evidence type="ECO:0000313" key="1">
    <source>
        <dbReference type="EMBL" id="MFB6490328.1"/>
    </source>
</evidence>
<evidence type="ECO:0000313" key="2">
    <source>
        <dbReference type="Proteomes" id="UP000033636"/>
    </source>
</evidence>
<protein>
    <submittedName>
        <fullName evidence="1">Uncharacterized protein</fullName>
    </submittedName>
</protein>
<comment type="caution">
    <text evidence="1">The sequence shown here is derived from an EMBL/GenBank/DDBJ whole genome shotgun (WGS) entry which is preliminary data.</text>
</comment>
<organism evidence="1 2">
    <name type="scientific">Thermoproteus sp. AZ2</name>
    <dbReference type="NCBI Taxonomy" id="1609232"/>
    <lineage>
        <taxon>Archaea</taxon>
        <taxon>Thermoproteota</taxon>
        <taxon>Thermoprotei</taxon>
        <taxon>Thermoproteales</taxon>
        <taxon>Thermoproteaceae</taxon>
        <taxon>Thermoproteus</taxon>
    </lineage>
</organism>
<proteinExistence type="predicted"/>
<accession>A0ACC6UZS3</accession>
<name>A0ACC6UZS3_9CREN</name>
<dbReference type="Proteomes" id="UP000033636">
    <property type="component" value="Unassembled WGS sequence"/>
</dbReference>
<dbReference type="EMBL" id="JZWT02000007">
    <property type="protein sequence ID" value="MFB6490328.1"/>
    <property type="molecule type" value="Genomic_DNA"/>
</dbReference>
<gene>
    <name evidence="1" type="ORF">TU35_003615</name>
</gene>